<proteinExistence type="predicted"/>
<dbReference type="AlphaFoldDB" id="A0A813A230"/>
<comment type="caution">
    <text evidence="1">The sequence shown here is derived from an EMBL/GenBank/DDBJ whole genome shotgun (WGS) entry which is preliminary data.</text>
</comment>
<gene>
    <name evidence="1" type="ORF">SNEC2469_LOCUS26012</name>
</gene>
<keyword evidence="2" id="KW-1185">Reference proteome</keyword>
<name>A0A813A230_9DINO</name>
<dbReference type="EMBL" id="CAJNJA010052199">
    <property type="protein sequence ID" value="CAE7845949.1"/>
    <property type="molecule type" value="Genomic_DNA"/>
</dbReference>
<evidence type="ECO:0008006" key="3">
    <source>
        <dbReference type="Google" id="ProtNLM"/>
    </source>
</evidence>
<organism evidence="1 2">
    <name type="scientific">Symbiodinium necroappetens</name>
    <dbReference type="NCBI Taxonomy" id="1628268"/>
    <lineage>
        <taxon>Eukaryota</taxon>
        <taxon>Sar</taxon>
        <taxon>Alveolata</taxon>
        <taxon>Dinophyceae</taxon>
        <taxon>Suessiales</taxon>
        <taxon>Symbiodiniaceae</taxon>
        <taxon>Symbiodinium</taxon>
    </lineage>
</organism>
<feature type="non-terminal residue" evidence="1">
    <location>
        <position position="1"/>
    </location>
</feature>
<dbReference type="OrthoDB" id="430476at2759"/>
<feature type="non-terminal residue" evidence="1">
    <location>
        <position position="304"/>
    </location>
</feature>
<sequence>TVIIAYTPNCLGKLDQCDLEMLHDHGFPVPLSQLPEYHGCGGGLEGSPQVAAVTTEDSQAKECNKDSDWSLYLDLEPGTVKIADAVEDDFGGPRLQKVEVSYTRNIEQILAGLTSPLDVTRTVHPDEVFACLEQWRPAILKEVAGIEGAIEKLHPGSAPMLRGSFRDDTLQELKTPRGLKWKQGKAVTSWWSVLDTSGAVAAIVVVYVDDFMICGPREIVTELGTAVKDVWETSELTFLGPGSSVRFLGMELQRESEDSEEILVGQHGYIQELLRLHGVTTTSQDRIPITKELAVVPSTPEEED</sequence>
<reference evidence="1" key="1">
    <citation type="submission" date="2021-02" db="EMBL/GenBank/DDBJ databases">
        <authorList>
            <person name="Dougan E. K."/>
            <person name="Rhodes N."/>
            <person name="Thang M."/>
            <person name="Chan C."/>
        </authorList>
    </citation>
    <scope>NUCLEOTIDE SEQUENCE</scope>
</reference>
<accession>A0A813A230</accession>
<evidence type="ECO:0000313" key="2">
    <source>
        <dbReference type="Proteomes" id="UP000601435"/>
    </source>
</evidence>
<protein>
    <recommendedName>
        <fullName evidence="3">Reverse transcriptase Ty1/copia-type domain-containing protein</fullName>
    </recommendedName>
</protein>
<evidence type="ECO:0000313" key="1">
    <source>
        <dbReference type="EMBL" id="CAE7845949.1"/>
    </source>
</evidence>
<dbReference type="Proteomes" id="UP000601435">
    <property type="component" value="Unassembled WGS sequence"/>
</dbReference>